<dbReference type="EMBL" id="LDPH01000002">
    <property type="protein sequence ID" value="KLV27925.1"/>
    <property type="molecule type" value="Genomic_DNA"/>
</dbReference>
<keyword evidence="1" id="KW-1133">Transmembrane helix</keyword>
<dbReference type="PROSITE" id="PS51257">
    <property type="entry name" value="PROKAR_LIPOPROTEIN"/>
    <property type="match status" value="1"/>
</dbReference>
<keyword evidence="1" id="KW-0812">Transmembrane</keyword>
<protein>
    <submittedName>
        <fullName evidence="2">Uncharacterized protein</fullName>
    </submittedName>
</protein>
<sequence>MNIEKYYKYTAISSLNASLISCIPIFLFIGIFLFNHSNIIFLYLLVPFAIYSVICFSQFYLHKRRLEKMENFFSAGQARSILKTNTVVLSFLPAPSLRMVVFDRDGQEIGEIKDEKFSIIRWYLPFLFDRFYTKSYGFYNTQGDLQYVFTLKKDRIDIKNKDKKIISRILEIKTEKRLVIQFLYGEDTIIMKKTFGQMEYQFEQEDGHKLAQLRKGWMPKEWAKRFQDPNLPLLSIDHHASDKEIIHLYAILTKLFAYTNH</sequence>
<keyword evidence="3" id="KW-1185">Reference proteome</keyword>
<name>A0A0J1LFR1_NIACI</name>
<dbReference type="AlphaFoldDB" id="A0A0J1LFR1"/>
<evidence type="ECO:0000313" key="2">
    <source>
        <dbReference type="EMBL" id="KLV27925.1"/>
    </source>
</evidence>
<feature type="transmembrane region" description="Helical" evidence="1">
    <location>
        <begin position="12"/>
        <end position="34"/>
    </location>
</feature>
<dbReference type="PATRIC" id="fig|1397.4.peg.1920"/>
<reference evidence="2 3" key="1">
    <citation type="submission" date="2015-05" db="EMBL/GenBank/DDBJ databases">
        <title>Whole genome sequence and identification of bacterial endophytes from Costus igneus.</title>
        <authorList>
            <person name="Lee Y.P."/>
            <person name="Gan H.M."/>
            <person name="Eng W."/>
            <person name="Wheatley M.S."/>
            <person name="Caraballo A."/>
            <person name="Polter S."/>
            <person name="Savka M.A."/>
            <person name="Hudson A.O."/>
        </authorList>
    </citation>
    <scope>NUCLEOTIDE SEQUENCE [LARGE SCALE GENOMIC DNA]</scope>
    <source>
        <strain evidence="2 3">RIT379</strain>
    </source>
</reference>
<keyword evidence="1" id="KW-0472">Membrane</keyword>
<evidence type="ECO:0000313" key="3">
    <source>
        <dbReference type="Proteomes" id="UP000036045"/>
    </source>
</evidence>
<dbReference type="Proteomes" id="UP000036045">
    <property type="component" value="Unassembled WGS sequence"/>
</dbReference>
<accession>A0A0J1LFR1</accession>
<organism evidence="2 3">
    <name type="scientific">Niallia circulans</name>
    <name type="common">Bacillus circulans</name>
    <dbReference type="NCBI Taxonomy" id="1397"/>
    <lineage>
        <taxon>Bacteria</taxon>
        <taxon>Bacillati</taxon>
        <taxon>Bacillota</taxon>
        <taxon>Bacilli</taxon>
        <taxon>Bacillales</taxon>
        <taxon>Bacillaceae</taxon>
        <taxon>Niallia</taxon>
    </lineage>
</organism>
<proteinExistence type="predicted"/>
<evidence type="ECO:0000256" key="1">
    <source>
        <dbReference type="SAM" id="Phobius"/>
    </source>
</evidence>
<dbReference type="RefSeq" id="WP_047940479.1">
    <property type="nucleotide sequence ID" value="NZ_JAMAUJ010000010.1"/>
</dbReference>
<comment type="caution">
    <text evidence="2">The sequence shown here is derived from an EMBL/GenBank/DDBJ whole genome shotgun (WGS) entry which is preliminary data.</text>
</comment>
<gene>
    <name evidence="2" type="ORF">ABW02_03245</name>
</gene>
<feature type="transmembrane region" description="Helical" evidence="1">
    <location>
        <begin position="40"/>
        <end position="61"/>
    </location>
</feature>